<dbReference type="InterPro" id="IPR050345">
    <property type="entry name" value="Aliph_Amidase/BUP"/>
</dbReference>
<evidence type="ECO:0000256" key="1">
    <source>
        <dbReference type="ARBA" id="ARBA00022801"/>
    </source>
</evidence>
<reference evidence="3 4" key="1">
    <citation type="submission" date="2023-11" db="EMBL/GenBank/DDBJ databases">
        <title>An acidophilic fungus is an integral part of prey digestion in a carnivorous sundew plant.</title>
        <authorList>
            <person name="Tsai I.J."/>
        </authorList>
    </citation>
    <scope>NUCLEOTIDE SEQUENCE [LARGE SCALE GENOMIC DNA]</scope>
    <source>
        <strain evidence="3">169a</strain>
    </source>
</reference>
<evidence type="ECO:0000313" key="3">
    <source>
        <dbReference type="EMBL" id="WPH02839.1"/>
    </source>
</evidence>
<proteinExistence type="predicted"/>
<evidence type="ECO:0000259" key="2">
    <source>
        <dbReference type="PROSITE" id="PS50263"/>
    </source>
</evidence>
<dbReference type="SUPFAM" id="SSF56317">
    <property type="entry name" value="Carbon-nitrogen hydrolase"/>
    <property type="match status" value="1"/>
</dbReference>
<gene>
    <name evidence="3" type="ORF">R9X50_00570700</name>
</gene>
<feature type="domain" description="CN hydrolase" evidence="2">
    <location>
        <begin position="5"/>
        <end position="261"/>
    </location>
</feature>
<dbReference type="Gene3D" id="3.60.110.10">
    <property type="entry name" value="Carbon-nitrogen hydrolase"/>
    <property type="match status" value="1"/>
</dbReference>
<dbReference type="AlphaFoldDB" id="A0AAQ3M718"/>
<dbReference type="InterPro" id="IPR003010">
    <property type="entry name" value="C-N_Hydrolase"/>
</dbReference>
<dbReference type="Proteomes" id="UP001303373">
    <property type="component" value="Chromosome 9"/>
</dbReference>
<keyword evidence="1" id="KW-0378">Hydrolase</keyword>
<dbReference type="PROSITE" id="PS50263">
    <property type="entry name" value="CN_HYDROLASE"/>
    <property type="match status" value="1"/>
</dbReference>
<protein>
    <recommendedName>
        <fullName evidence="2">CN hydrolase domain-containing protein</fullName>
    </recommendedName>
</protein>
<name>A0AAQ3M718_9PEZI</name>
<sequence>MAPVYKVAVIQMHPKPMQLEQNFEKAASFIRSASKQNSDLAVLPEYHLLNWVPHDKKFKEACSHWEEYLNKYMNLAKECAINIVPGTIVELHNAGTPTEMLLNVAYFITNKGEIAGRYEKKNLWGDIERLHLTSSSTEPHPVFDTPLGKVGLLICWDLAFPEAFRELITKGAKLIIIPTFWTLSDCSPEGLAINPSSEGLFLDSMLTARCFENTCAIVFANAGGPSGKGYAGLSQVCIPYAGPLVRLGSHAEGMAIVDLDMAVLEHAEKNYQVRHDLARSDWHYEYRHRSPKSRL</sequence>
<accession>A0AAQ3M718</accession>
<dbReference type="CDD" id="cd07197">
    <property type="entry name" value="nitrilase"/>
    <property type="match status" value="1"/>
</dbReference>
<organism evidence="3 4">
    <name type="scientific">Acrodontium crateriforme</name>
    <dbReference type="NCBI Taxonomy" id="150365"/>
    <lineage>
        <taxon>Eukaryota</taxon>
        <taxon>Fungi</taxon>
        <taxon>Dikarya</taxon>
        <taxon>Ascomycota</taxon>
        <taxon>Pezizomycotina</taxon>
        <taxon>Dothideomycetes</taxon>
        <taxon>Dothideomycetidae</taxon>
        <taxon>Mycosphaerellales</taxon>
        <taxon>Teratosphaeriaceae</taxon>
        <taxon>Acrodontium</taxon>
    </lineage>
</organism>
<dbReference type="EMBL" id="CP138588">
    <property type="protein sequence ID" value="WPH02839.1"/>
    <property type="molecule type" value="Genomic_DNA"/>
</dbReference>
<evidence type="ECO:0000313" key="4">
    <source>
        <dbReference type="Proteomes" id="UP001303373"/>
    </source>
</evidence>
<keyword evidence="4" id="KW-1185">Reference proteome</keyword>
<dbReference type="GO" id="GO:0016811">
    <property type="term" value="F:hydrolase activity, acting on carbon-nitrogen (but not peptide) bonds, in linear amides"/>
    <property type="evidence" value="ECO:0007669"/>
    <property type="project" value="TreeGrafter"/>
</dbReference>
<dbReference type="Pfam" id="PF00795">
    <property type="entry name" value="CN_hydrolase"/>
    <property type="match status" value="1"/>
</dbReference>
<dbReference type="PANTHER" id="PTHR43674">
    <property type="entry name" value="NITRILASE C965.09-RELATED"/>
    <property type="match status" value="1"/>
</dbReference>
<dbReference type="PANTHER" id="PTHR43674:SF16">
    <property type="entry name" value="CARBON-NITROGEN FAMILY, PUTATIVE (AFU_ORTHOLOGUE AFUA_5G02350)-RELATED"/>
    <property type="match status" value="1"/>
</dbReference>
<dbReference type="InterPro" id="IPR036526">
    <property type="entry name" value="C-N_Hydrolase_sf"/>
</dbReference>